<feature type="chain" id="PRO_5042104250" evidence="2">
    <location>
        <begin position="17"/>
        <end position="128"/>
    </location>
</feature>
<dbReference type="AlphaFoldDB" id="A0AAD3XY54"/>
<dbReference type="PANTHER" id="PTHR36886">
    <property type="entry name" value="PROTEIN FRIGIDA-ESSENTIAL 1"/>
    <property type="match status" value="1"/>
</dbReference>
<dbReference type="InterPro" id="IPR052650">
    <property type="entry name" value="Zinc_finger_CCCH"/>
</dbReference>
<keyword evidence="2" id="KW-0732">Signal</keyword>
<dbReference type="Proteomes" id="UP001279734">
    <property type="component" value="Unassembled WGS sequence"/>
</dbReference>
<evidence type="ECO:0000313" key="3">
    <source>
        <dbReference type="EMBL" id="GMH21928.1"/>
    </source>
</evidence>
<dbReference type="PANTHER" id="PTHR36886:SF8">
    <property type="entry name" value="ZINC FINGER CCCH DOMAIN-CONTAINING PROTEIN 38"/>
    <property type="match status" value="1"/>
</dbReference>
<protein>
    <submittedName>
        <fullName evidence="3">Uncharacterized protein</fullName>
    </submittedName>
</protein>
<feature type="signal peptide" evidence="2">
    <location>
        <begin position="1"/>
        <end position="16"/>
    </location>
</feature>
<evidence type="ECO:0000256" key="2">
    <source>
        <dbReference type="SAM" id="SignalP"/>
    </source>
</evidence>
<reference evidence="3" key="1">
    <citation type="submission" date="2023-05" db="EMBL/GenBank/DDBJ databases">
        <title>Nepenthes gracilis genome sequencing.</title>
        <authorList>
            <person name="Fukushima K."/>
        </authorList>
    </citation>
    <scope>NUCLEOTIDE SEQUENCE</scope>
    <source>
        <strain evidence="3">SING2019-196</strain>
    </source>
</reference>
<name>A0AAD3XY54_NEPGR</name>
<proteinExistence type="predicted"/>
<dbReference type="EMBL" id="BSYO01000024">
    <property type="protein sequence ID" value="GMH21928.1"/>
    <property type="molecule type" value="Genomic_DNA"/>
</dbReference>
<keyword evidence="4" id="KW-1185">Reference proteome</keyword>
<comment type="caution">
    <text evidence="3">The sequence shown here is derived from an EMBL/GenBank/DDBJ whole genome shotgun (WGS) entry which is preliminary data.</text>
</comment>
<feature type="compositionally biased region" description="Basic and acidic residues" evidence="1">
    <location>
        <begin position="48"/>
        <end position="62"/>
    </location>
</feature>
<feature type="region of interest" description="Disordered" evidence="1">
    <location>
        <begin position="35"/>
        <end position="62"/>
    </location>
</feature>
<sequence>MLLLSHIVLYMKGVSSHPETSIVAIPAASAITFHDNKDAESSTAQERGPSKDMDKDGGDDDGRKATDVNWILTFQFELSDFVKELLNPTWREGQLSKDVCKTLVKKVVHKVTDTVRGAHVPQTIEDID</sequence>
<organism evidence="3 4">
    <name type="scientific">Nepenthes gracilis</name>
    <name type="common">Slender pitcher plant</name>
    <dbReference type="NCBI Taxonomy" id="150966"/>
    <lineage>
        <taxon>Eukaryota</taxon>
        <taxon>Viridiplantae</taxon>
        <taxon>Streptophyta</taxon>
        <taxon>Embryophyta</taxon>
        <taxon>Tracheophyta</taxon>
        <taxon>Spermatophyta</taxon>
        <taxon>Magnoliopsida</taxon>
        <taxon>eudicotyledons</taxon>
        <taxon>Gunneridae</taxon>
        <taxon>Pentapetalae</taxon>
        <taxon>Caryophyllales</taxon>
        <taxon>Nepenthaceae</taxon>
        <taxon>Nepenthes</taxon>
    </lineage>
</organism>
<evidence type="ECO:0000313" key="4">
    <source>
        <dbReference type="Proteomes" id="UP001279734"/>
    </source>
</evidence>
<gene>
    <name evidence="3" type="ORF">Nepgr_023771</name>
</gene>
<accession>A0AAD3XY54</accession>
<evidence type="ECO:0000256" key="1">
    <source>
        <dbReference type="SAM" id="MobiDB-lite"/>
    </source>
</evidence>